<feature type="domain" description="DUF11" evidence="2">
    <location>
        <begin position="430"/>
        <end position="526"/>
    </location>
</feature>
<evidence type="ECO:0000313" key="4">
    <source>
        <dbReference type="Proteomes" id="UP000318478"/>
    </source>
</evidence>
<accession>A0A5C5YFJ4</accession>
<feature type="compositionally biased region" description="Pro residues" evidence="1">
    <location>
        <begin position="384"/>
        <end position="425"/>
    </location>
</feature>
<dbReference type="OrthoDB" id="259211at2"/>
<dbReference type="PROSITE" id="PS51257">
    <property type="entry name" value="PROKAR_LIPOPROTEIN"/>
    <property type="match status" value="1"/>
</dbReference>
<gene>
    <name evidence="3" type="ORF">Pla123a_39090</name>
</gene>
<dbReference type="Proteomes" id="UP000318478">
    <property type="component" value="Unassembled WGS sequence"/>
</dbReference>
<dbReference type="Gene3D" id="2.60.40.10">
    <property type="entry name" value="Immunoglobulins"/>
    <property type="match status" value="1"/>
</dbReference>
<sequence>MKPRTPQSALPLVLAALAVATLTGCAMNGLPRIDPSGERFFIWPDSQPVVGPLASPGAVIAPPGGNATLPPVGSAGTTASTGPSCPLCPLCPLGCPLGGLFDDKTVIGPVAGGPPPVEPTNRVTLTPGRVLAPVGSEVVLRAGVCGKDGYLLTNRKVEWMIDQEGVGQFAEIGDAGQRDFMRYPWSTPKKINNTYAVGYTSPVHTCLRRGTADPADDLQINDGEAWVSITSPSEGTSYITAYAPNEDNWNARRAQATIYWVDAQWRLPPSAVIAAGQPHVLATTITRQTDGAPLAGWIVRYEVADGTGARLGYDAGQVSEVTSDNRGVAQVEVTPTDAQPGSSRIRITVVRPEQAGIASSPRLDVGAGEATITWSNTAAGTQPLFPPVTPQLPATPPAFPQQPTEPNPRPQLPPDNEPPIGIEPPGRPDLEVRVQKITPDPIKVGQEVTYNIVIRNIGDGVARNVRLFDVFDPGLASPQDGERVGRIDSKDNIKDIAPTGTREIPLTFDVLTAGEHWHEVTVKADGGVDAFYKADFTAIDDQPVAAAVTMQTDIAPVRPTVGDEVRFKIVLENTSNVPATNLRLEIAPDPALRVTGILPENLSNVTQALTTGGAITPLGTLAAGQKVTIRYGCNANMATQIGNPAEITAFLKGDGISLAGREQIEILPAAAAPPAAAPLGVSVQTSANPIRRNGQADVTVTLTNNTAQPLLGVNVDIRIPPQLSPRPLVADTPIGTALIAQQPFLRLSPAIASLAPGGKATIRVPYDAVNPGQGAVEARGTWQGGTAPSDGRVIVTVEP</sequence>
<dbReference type="PANTHER" id="PTHR35902:SF3">
    <property type="entry name" value="NPCBM-ASSOCIATED, NEW3 DOMAIN OF ALPHA-GALACTOSIDASE"/>
    <property type="match status" value="1"/>
</dbReference>
<dbReference type="InterPro" id="IPR001434">
    <property type="entry name" value="OmcB-like_DUF11"/>
</dbReference>
<comment type="caution">
    <text evidence="3">The sequence shown here is derived from an EMBL/GenBank/DDBJ whole genome shotgun (WGS) entry which is preliminary data.</text>
</comment>
<evidence type="ECO:0000256" key="1">
    <source>
        <dbReference type="SAM" id="MobiDB-lite"/>
    </source>
</evidence>
<dbReference type="AlphaFoldDB" id="A0A5C5YFJ4"/>
<feature type="region of interest" description="Disordered" evidence="1">
    <location>
        <begin position="379"/>
        <end position="428"/>
    </location>
</feature>
<dbReference type="RefSeq" id="WP_146590026.1">
    <property type="nucleotide sequence ID" value="NZ_SJPO01000010.1"/>
</dbReference>
<dbReference type="InterPro" id="IPR013783">
    <property type="entry name" value="Ig-like_fold"/>
</dbReference>
<dbReference type="EMBL" id="SJPO01000010">
    <property type="protein sequence ID" value="TWT73573.1"/>
    <property type="molecule type" value="Genomic_DNA"/>
</dbReference>
<evidence type="ECO:0000259" key="2">
    <source>
        <dbReference type="Pfam" id="PF01345"/>
    </source>
</evidence>
<proteinExistence type="predicted"/>
<name>A0A5C5YFJ4_9BACT</name>
<protein>
    <recommendedName>
        <fullName evidence="2">DUF11 domain-containing protein</fullName>
    </recommendedName>
</protein>
<evidence type="ECO:0000313" key="3">
    <source>
        <dbReference type="EMBL" id="TWT73573.1"/>
    </source>
</evidence>
<dbReference type="PANTHER" id="PTHR35902">
    <property type="entry name" value="S-LAYER DOMAIN-LIKE PROTEIN-RELATED"/>
    <property type="match status" value="1"/>
</dbReference>
<reference evidence="3 4" key="1">
    <citation type="submission" date="2019-02" db="EMBL/GenBank/DDBJ databases">
        <title>Deep-cultivation of Planctomycetes and their phenomic and genomic characterization uncovers novel biology.</title>
        <authorList>
            <person name="Wiegand S."/>
            <person name="Jogler M."/>
            <person name="Boedeker C."/>
            <person name="Pinto D."/>
            <person name="Vollmers J."/>
            <person name="Rivas-Marin E."/>
            <person name="Kohn T."/>
            <person name="Peeters S.H."/>
            <person name="Heuer A."/>
            <person name="Rast P."/>
            <person name="Oberbeckmann S."/>
            <person name="Bunk B."/>
            <person name="Jeske O."/>
            <person name="Meyerdierks A."/>
            <person name="Storesund J.E."/>
            <person name="Kallscheuer N."/>
            <person name="Luecker S."/>
            <person name="Lage O.M."/>
            <person name="Pohl T."/>
            <person name="Merkel B.J."/>
            <person name="Hornburger P."/>
            <person name="Mueller R.-W."/>
            <person name="Bruemmer F."/>
            <person name="Labrenz M."/>
            <person name="Spormann A.M."/>
            <person name="Op Den Camp H."/>
            <person name="Overmann J."/>
            <person name="Amann R."/>
            <person name="Jetten M.S.M."/>
            <person name="Mascher T."/>
            <person name="Medema M.H."/>
            <person name="Devos D.P."/>
            <person name="Kaster A.-K."/>
            <person name="Ovreas L."/>
            <person name="Rohde M."/>
            <person name="Galperin M.Y."/>
            <person name="Jogler C."/>
        </authorList>
    </citation>
    <scope>NUCLEOTIDE SEQUENCE [LARGE SCALE GENOMIC DNA]</scope>
    <source>
        <strain evidence="3 4">Pla123a</strain>
    </source>
</reference>
<dbReference type="InterPro" id="IPR047589">
    <property type="entry name" value="DUF11_rpt"/>
</dbReference>
<dbReference type="Pfam" id="PF01345">
    <property type="entry name" value="DUF11"/>
    <property type="match status" value="1"/>
</dbReference>
<organism evidence="3 4">
    <name type="scientific">Posidoniimonas polymericola</name>
    <dbReference type="NCBI Taxonomy" id="2528002"/>
    <lineage>
        <taxon>Bacteria</taxon>
        <taxon>Pseudomonadati</taxon>
        <taxon>Planctomycetota</taxon>
        <taxon>Planctomycetia</taxon>
        <taxon>Pirellulales</taxon>
        <taxon>Lacipirellulaceae</taxon>
        <taxon>Posidoniimonas</taxon>
    </lineage>
</organism>
<keyword evidence="4" id="KW-1185">Reference proteome</keyword>
<dbReference type="NCBIfam" id="TIGR01451">
    <property type="entry name" value="B_ant_repeat"/>
    <property type="match status" value="2"/>
</dbReference>